<dbReference type="EMBL" id="NIZW01000002">
    <property type="protein sequence ID" value="PHQ36692.1"/>
    <property type="molecule type" value="Genomic_DNA"/>
</dbReference>
<gene>
    <name evidence="2" type="ORF">CEE69_04915</name>
</gene>
<keyword evidence="3" id="KW-1185">Reference proteome</keyword>
<dbReference type="AlphaFoldDB" id="A0A2G1WCD2"/>
<evidence type="ECO:0000313" key="3">
    <source>
        <dbReference type="Proteomes" id="UP000225740"/>
    </source>
</evidence>
<reference evidence="2 3" key="1">
    <citation type="submission" date="2017-06" db="EMBL/GenBank/DDBJ databases">
        <title>Description of Rhodopirellula bahusiensis sp. nov.</title>
        <authorList>
            <person name="Kizina J."/>
            <person name="Harder J."/>
        </authorList>
    </citation>
    <scope>NUCLEOTIDE SEQUENCE [LARGE SCALE GENOMIC DNA]</scope>
    <source>
        <strain evidence="2 3">SWK21</strain>
    </source>
</reference>
<keyword evidence="1" id="KW-1133">Transmembrane helix</keyword>
<proteinExistence type="predicted"/>
<keyword evidence="1" id="KW-0472">Membrane</keyword>
<name>A0A2G1WCD2_9BACT</name>
<feature type="transmembrane region" description="Helical" evidence="1">
    <location>
        <begin position="30"/>
        <end position="49"/>
    </location>
</feature>
<organism evidence="2 3">
    <name type="scientific">Rhodopirellula bahusiensis</name>
    <dbReference type="NCBI Taxonomy" id="2014065"/>
    <lineage>
        <taxon>Bacteria</taxon>
        <taxon>Pseudomonadati</taxon>
        <taxon>Planctomycetota</taxon>
        <taxon>Planctomycetia</taxon>
        <taxon>Pirellulales</taxon>
        <taxon>Pirellulaceae</taxon>
        <taxon>Rhodopirellula</taxon>
    </lineage>
</organism>
<dbReference type="Proteomes" id="UP000225740">
    <property type="component" value="Unassembled WGS sequence"/>
</dbReference>
<sequence length="184" mass="20712">MGNRPETTDNVRYCGHAMEGELRMELLEQIAPGLLALAGVFVGYFVQLASSHADRKERRHRLNREKFEEVCRCIQESTVEMQTFLGSQGEEALRFNPTAASNAHYLCLIYFPELADVTRDYSNMAAIFRSSLYGSGFRLDVNASIGAQSAINDPDYPKRLEQLQLQRAVVEGLIEELASKYVKA</sequence>
<evidence type="ECO:0000313" key="2">
    <source>
        <dbReference type="EMBL" id="PHQ36692.1"/>
    </source>
</evidence>
<evidence type="ECO:0000256" key="1">
    <source>
        <dbReference type="SAM" id="Phobius"/>
    </source>
</evidence>
<protein>
    <submittedName>
        <fullName evidence="2">Uncharacterized protein</fullName>
    </submittedName>
</protein>
<accession>A0A2G1WCD2</accession>
<keyword evidence="1" id="KW-0812">Transmembrane</keyword>
<comment type="caution">
    <text evidence="2">The sequence shown here is derived from an EMBL/GenBank/DDBJ whole genome shotgun (WGS) entry which is preliminary data.</text>
</comment>